<dbReference type="RefSeq" id="WP_133734544.1">
    <property type="nucleotide sequence ID" value="NZ_SOAX01000001.1"/>
</dbReference>
<protein>
    <submittedName>
        <fullName evidence="1">Uncharacterized protein</fullName>
    </submittedName>
</protein>
<sequence length="84" mass="9715">MTQKHHRASGTNAPIRRPGRLPFLDAICKRLNQRVNLDDERSVLALYERGWIFYGVLGTPSDAESRYIRSLAARYQSWIQKQVA</sequence>
<dbReference type="OrthoDB" id="6370192at2"/>
<organism evidence="1 2">
    <name type="scientific">Halospina denitrificans</name>
    <dbReference type="NCBI Taxonomy" id="332522"/>
    <lineage>
        <taxon>Bacteria</taxon>
        <taxon>Pseudomonadati</taxon>
        <taxon>Pseudomonadota</taxon>
        <taxon>Gammaproteobacteria</taxon>
        <taxon>Halospina</taxon>
    </lineage>
</organism>
<reference evidence="1 2" key="1">
    <citation type="submission" date="2019-03" db="EMBL/GenBank/DDBJ databases">
        <title>Genomic Encyclopedia of Type Strains, Phase IV (KMG-IV): sequencing the most valuable type-strain genomes for metagenomic binning, comparative biology and taxonomic classification.</title>
        <authorList>
            <person name="Goeker M."/>
        </authorList>
    </citation>
    <scope>NUCLEOTIDE SEQUENCE [LARGE SCALE GENOMIC DNA]</scope>
    <source>
        <strain evidence="1 2">DSM 15505</strain>
    </source>
</reference>
<dbReference type="AlphaFoldDB" id="A0A4R7K1B2"/>
<proteinExistence type="predicted"/>
<keyword evidence="2" id="KW-1185">Reference proteome</keyword>
<comment type="caution">
    <text evidence="1">The sequence shown here is derived from an EMBL/GenBank/DDBJ whole genome shotgun (WGS) entry which is preliminary data.</text>
</comment>
<dbReference type="Proteomes" id="UP000295830">
    <property type="component" value="Unassembled WGS sequence"/>
</dbReference>
<name>A0A4R7K1B2_9GAMM</name>
<evidence type="ECO:0000313" key="1">
    <source>
        <dbReference type="EMBL" id="TDT44124.1"/>
    </source>
</evidence>
<accession>A0A4R7K1B2</accession>
<evidence type="ECO:0000313" key="2">
    <source>
        <dbReference type="Proteomes" id="UP000295830"/>
    </source>
</evidence>
<gene>
    <name evidence="1" type="ORF">DES49_0223</name>
</gene>
<dbReference type="EMBL" id="SOAX01000001">
    <property type="protein sequence ID" value="TDT44124.1"/>
    <property type="molecule type" value="Genomic_DNA"/>
</dbReference>